<protein>
    <submittedName>
        <fullName evidence="1">Uncharacterized protein</fullName>
    </submittedName>
</protein>
<dbReference type="PROSITE" id="PS51257">
    <property type="entry name" value="PROKAR_LIPOPROTEIN"/>
    <property type="match status" value="1"/>
</dbReference>
<dbReference type="EMBL" id="CP000685">
    <property type="protein sequence ID" value="ABQ05636.1"/>
    <property type="molecule type" value="Genomic_DNA"/>
</dbReference>
<dbReference type="KEGG" id="fjo:Fjoh_2609"/>
<keyword evidence="2" id="KW-1185">Reference proteome</keyword>
<dbReference type="GeneID" id="31765518"/>
<evidence type="ECO:0000313" key="2">
    <source>
        <dbReference type="Proteomes" id="UP000006694"/>
    </source>
</evidence>
<dbReference type="RefSeq" id="WP_012024675.1">
    <property type="nucleotide sequence ID" value="NC_009441.1"/>
</dbReference>
<organism evidence="1 2">
    <name type="scientific">Flavobacterium johnsoniae (strain ATCC 17061 / DSM 2064 / JCM 8514 / BCRC 14874 / CCUG 350202 / NBRC 14942 / NCIMB 11054 / UW101)</name>
    <name type="common">Cytophaga johnsonae</name>
    <dbReference type="NCBI Taxonomy" id="376686"/>
    <lineage>
        <taxon>Bacteria</taxon>
        <taxon>Pseudomonadati</taxon>
        <taxon>Bacteroidota</taxon>
        <taxon>Flavobacteriia</taxon>
        <taxon>Flavobacteriales</taxon>
        <taxon>Flavobacteriaceae</taxon>
        <taxon>Flavobacterium</taxon>
    </lineage>
</organism>
<dbReference type="Proteomes" id="UP000006694">
    <property type="component" value="Chromosome"/>
</dbReference>
<gene>
    <name evidence="1" type="ordered locus">Fjoh_2609</name>
</gene>
<evidence type="ECO:0000313" key="1">
    <source>
        <dbReference type="EMBL" id="ABQ05636.1"/>
    </source>
</evidence>
<name>A5FGM4_FLAJ1</name>
<accession>A5FGM4</accession>
<sequence>MRFFKIITICFLGYLIISCKRDNSKKNEITKEIKSKSVTDTLITDIDLKKIGKEIAGREKKDMIDKYYYAINREVERPEMADSFMSNIDSLFKIYHYKVFVINSIKINSYVVKILFEDAQYISILLILNKENYPNNCLVVYENLKSEVNYNCYSKITNNIITINKVGNSKKTIEKYIIEQNNFLEYFENSQIDIPKWGQEEIIYTKDGQDSTYEYQYILEGKIKNHLKHGVWDEKKYILQYNKSVWLHGEYINGLRNGEWIYDEGDPFSKTEVYDMGKLIKIY</sequence>
<proteinExistence type="predicted"/>
<dbReference type="STRING" id="376686.Fjoh_2609"/>
<dbReference type="AlphaFoldDB" id="A5FGM4"/>
<dbReference type="eggNOG" id="ENOG50341N4">
    <property type="taxonomic scope" value="Bacteria"/>
</dbReference>
<dbReference type="HOGENOM" id="CLU_982631_0_0_10"/>
<reference evidence="1 2" key="1">
    <citation type="journal article" date="2009" name="Appl. Environ. Microbiol.">
        <title>Novel features of the polysaccharide-digesting gliding bacterium Flavobacterium johnsoniae as revealed by genome sequence analysis.</title>
        <authorList>
            <person name="McBride M.J."/>
            <person name="Xie G."/>
            <person name="Martens E.C."/>
            <person name="Lapidus A."/>
            <person name="Henrissat B."/>
            <person name="Rhodes R.G."/>
            <person name="Goltsman E."/>
            <person name="Wang W."/>
            <person name="Xu J."/>
            <person name="Hunnicutt D.W."/>
            <person name="Staroscik A.M."/>
            <person name="Hoover T.R."/>
            <person name="Cheng Y.Q."/>
            <person name="Stein J.L."/>
        </authorList>
    </citation>
    <scope>NUCLEOTIDE SEQUENCE [LARGE SCALE GENOMIC DNA]</scope>
    <source>
        <strain evidence="2">ATCC 17061 / DSM 2064 / JCM 8514 / BCRC 14874 / CCUG 350202 / NBRC 14942 / NCIMB 11054 / UW101</strain>
    </source>
</reference>
<dbReference type="OrthoDB" id="1312930at2"/>